<keyword evidence="12" id="KW-0966">Cell projection</keyword>
<keyword evidence="12" id="KW-0969">Cilium</keyword>
<dbReference type="InterPro" id="IPR019776">
    <property type="entry name" value="Flagellar_basal_body_rod_CS"/>
</dbReference>
<proteinExistence type="inferred from homology"/>
<evidence type="ECO:0000256" key="8">
    <source>
        <dbReference type="RuleBase" id="RU362116"/>
    </source>
</evidence>
<dbReference type="EMBL" id="CP033012">
    <property type="protein sequence ID" value="QCI19392.1"/>
    <property type="molecule type" value="Genomic_DNA"/>
</dbReference>
<dbReference type="PANTHER" id="PTHR30435">
    <property type="entry name" value="FLAGELLAR PROTEIN"/>
    <property type="match status" value="1"/>
</dbReference>
<evidence type="ECO:0000256" key="7">
    <source>
        <dbReference type="NCBIfam" id="TIGR02488"/>
    </source>
</evidence>
<comment type="subcellular location">
    <subcellularLocation>
        <location evidence="1 8">Bacterial flagellum basal body</location>
    </subcellularLocation>
</comment>
<dbReference type="GO" id="GO:0071978">
    <property type="term" value="P:bacterial-type flagellum-dependent swarming motility"/>
    <property type="evidence" value="ECO:0007669"/>
    <property type="project" value="TreeGrafter"/>
</dbReference>
<keyword evidence="13" id="KW-1185">Reference proteome</keyword>
<organism evidence="12 13">
    <name type="scientific">Buchnera aphidicola</name>
    <name type="common">Anoecia oenotherae</name>
    <dbReference type="NCBI Taxonomy" id="1241833"/>
    <lineage>
        <taxon>Bacteria</taxon>
        <taxon>Pseudomonadati</taxon>
        <taxon>Pseudomonadota</taxon>
        <taxon>Gammaproteobacteria</taxon>
        <taxon>Enterobacterales</taxon>
        <taxon>Erwiniaceae</taxon>
        <taxon>Buchnera</taxon>
    </lineage>
</organism>
<keyword evidence="12" id="KW-0282">Flagellum</keyword>
<dbReference type="RefSeq" id="WP_158341796.1">
    <property type="nucleotide sequence ID" value="NZ_CP033012.1"/>
</dbReference>
<dbReference type="AlphaFoldDB" id="A0A4D6XPX7"/>
<feature type="domain" description="Flagellar basal body rod protein N-terminal" evidence="9">
    <location>
        <begin position="7"/>
        <end position="35"/>
    </location>
</feature>
<evidence type="ECO:0000259" key="11">
    <source>
        <dbReference type="Pfam" id="PF22692"/>
    </source>
</evidence>
<dbReference type="InterPro" id="IPR053967">
    <property type="entry name" value="LlgE_F_G-like_D1"/>
</dbReference>
<evidence type="ECO:0000256" key="5">
    <source>
        <dbReference type="ARBA" id="ARBA00025933"/>
    </source>
</evidence>
<dbReference type="InterPro" id="IPR010930">
    <property type="entry name" value="Flg_bb/hook_C_dom"/>
</dbReference>
<dbReference type="InterPro" id="IPR001444">
    <property type="entry name" value="Flag_bb_rod_N"/>
</dbReference>
<evidence type="ECO:0000256" key="6">
    <source>
        <dbReference type="ARBA" id="ARBA00032912"/>
    </source>
</evidence>
<dbReference type="Pfam" id="PF22692">
    <property type="entry name" value="LlgE_F_G_D1"/>
    <property type="match status" value="1"/>
</dbReference>
<dbReference type="GO" id="GO:0009426">
    <property type="term" value="C:bacterial-type flagellum basal body, distal rod"/>
    <property type="evidence" value="ECO:0007669"/>
    <property type="project" value="UniProtKB-UniRule"/>
</dbReference>
<gene>
    <name evidence="12" type="primary">flgG</name>
    <name evidence="12" type="ORF">D9V65_01385</name>
</gene>
<evidence type="ECO:0000259" key="9">
    <source>
        <dbReference type="Pfam" id="PF00460"/>
    </source>
</evidence>
<evidence type="ECO:0000313" key="13">
    <source>
        <dbReference type="Proteomes" id="UP000298677"/>
    </source>
</evidence>
<comment type="subunit">
    <text evidence="5 8">The basal body constitutes a major portion of the flagellar organelle and consists of four rings (L,P,S, and M) mounted on a central rod. The rod consists of about 26 subunits of FlgG in the distal portion, and FlgB, FlgC and FlgF are thought to build up the proximal portion of the rod with about 6 subunits each.</text>
</comment>
<dbReference type="Pfam" id="PF00460">
    <property type="entry name" value="Flg_bb_rod"/>
    <property type="match status" value="1"/>
</dbReference>
<dbReference type="PROSITE" id="PS00588">
    <property type="entry name" value="FLAGELLA_BB_ROD"/>
    <property type="match status" value="1"/>
</dbReference>
<name>A0A4D6XPX7_9GAMM</name>
<reference evidence="12 13" key="1">
    <citation type="submission" date="2018-10" db="EMBL/GenBank/DDBJ databases">
        <title>Comparative functional genomics of the obligate endosymbiont Buchnera aphidicola.</title>
        <authorList>
            <person name="Chong R.A."/>
        </authorList>
    </citation>
    <scope>NUCLEOTIDE SEQUENCE [LARGE SCALE GENOMIC DNA]</scope>
    <source>
        <strain evidence="12 13">Aoe</strain>
    </source>
</reference>
<dbReference type="InterPro" id="IPR012834">
    <property type="entry name" value="FlgG_G_neg"/>
</dbReference>
<dbReference type="NCBIfam" id="TIGR02488">
    <property type="entry name" value="flgG_G_neg"/>
    <property type="match status" value="1"/>
</dbReference>
<comment type="similarity">
    <text evidence="2 8">Belongs to the flagella basal body rod proteins family.</text>
</comment>
<dbReference type="InterPro" id="IPR020013">
    <property type="entry name" value="Flagellar_FlgE/F/G"/>
</dbReference>
<dbReference type="Proteomes" id="UP000298677">
    <property type="component" value="Chromosome"/>
</dbReference>
<sequence>MFASLWIAKTGLDAQQLNMNVVSNNLANANTNGFKRSRTMFEDLMYQNIRSPGELSSQNSNFPSNLQIGTGVRPISTEIIDTQGNLTPTNSFKDLAIDGNGFFQVVLPNGKLAYTRDGSFNINQDNQLVTNSGFPVQQESGIIFPNNLVNDPTIGLDGSVTVNSSSGDNSTLEHIGQINLFHFSNTSGLSNIGNNLFVETPSSGSAIESKPGSEGIGSIKSHFLESSNVNIAEELVNLIQIQRAYEINGKAISSADQMLQKLSQL</sequence>
<protein>
    <recommendedName>
        <fullName evidence="3 7">Flagellar basal-body rod protein FlgG</fullName>
    </recommendedName>
    <alternativeName>
        <fullName evidence="6 8">Distal rod protein</fullName>
    </alternativeName>
</protein>
<dbReference type="NCBIfam" id="TIGR03506">
    <property type="entry name" value="FlgEFG_subfam"/>
    <property type="match status" value="2"/>
</dbReference>
<feature type="domain" description="Flagellar hook protein FlgE/F/G-like D1" evidence="11">
    <location>
        <begin position="96"/>
        <end position="162"/>
    </location>
</feature>
<evidence type="ECO:0000256" key="4">
    <source>
        <dbReference type="ARBA" id="ARBA00023143"/>
    </source>
</evidence>
<evidence type="ECO:0000259" key="10">
    <source>
        <dbReference type="Pfam" id="PF06429"/>
    </source>
</evidence>
<accession>A0A4D6XPX7</accession>
<feature type="domain" description="Flagellar basal-body/hook protein C-terminal" evidence="10">
    <location>
        <begin position="221"/>
        <end position="265"/>
    </location>
</feature>
<dbReference type="PANTHER" id="PTHR30435:SF19">
    <property type="entry name" value="FLAGELLAR BASAL-BODY ROD PROTEIN FLGG"/>
    <property type="match status" value="1"/>
</dbReference>
<evidence type="ECO:0000313" key="12">
    <source>
        <dbReference type="EMBL" id="QCI19392.1"/>
    </source>
</evidence>
<dbReference type="Pfam" id="PF06429">
    <property type="entry name" value="Flg_bbr_C"/>
    <property type="match status" value="1"/>
</dbReference>
<dbReference type="InterPro" id="IPR037925">
    <property type="entry name" value="FlgE/F/G-like"/>
</dbReference>
<dbReference type="SUPFAM" id="SSF117143">
    <property type="entry name" value="Flagellar hook protein flgE"/>
    <property type="match status" value="1"/>
</dbReference>
<keyword evidence="4 8" id="KW-0975">Bacterial flagellum</keyword>
<dbReference type="OrthoDB" id="9804559at2"/>
<evidence type="ECO:0000256" key="1">
    <source>
        <dbReference type="ARBA" id="ARBA00004117"/>
    </source>
</evidence>
<evidence type="ECO:0000256" key="3">
    <source>
        <dbReference type="ARBA" id="ARBA00017948"/>
    </source>
</evidence>
<evidence type="ECO:0000256" key="2">
    <source>
        <dbReference type="ARBA" id="ARBA00009677"/>
    </source>
</evidence>